<name>A0A914VV52_9BILA</name>
<organism evidence="2 3">
    <name type="scientific">Plectus sambesii</name>
    <dbReference type="NCBI Taxonomy" id="2011161"/>
    <lineage>
        <taxon>Eukaryota</taxon>
        <taxon>Metazoa</taxon>
        <taxon>Ecdysozoa</taxon>
        <taxon>Nematoda</taxon>
        <taxon>Chromadorea</taxon>
        <taxon>Plectida</taxon>
        <taxon>Plectina</taxon>
        <taxon>Plectoidea</taxon>
        <taxon>Plectidae</taxon>
        <taxon>Plectus</taxon>
    </lineage>
</organism>
<evidence type="ECO:0000313" key="2">
    <source>
        <dbReference type="Proteomes" id="UP000887566"/>
    </source>
</evidence>
<accession>A0A914VV52</accession>
<evidence type="ECO:0000256" key="1">
    <source>
        <dbReference type="SAM" id="MobiDB-lite"/>
    </source>
</evidence>
<evidence type="ECO:0000313" key="3">
    <source>
        <dbReference type="WBParaSite" id="PSAMB.scaffold2623size43339.g18593.t1"/>
    </source>
</evidence>
<dbReference type="WBParaSite" id="PSAMB.scaffold2623size43339.g18593.t1">
    <property type="protein sequence ID" value="PSAMB.scaffold2623size43339.g18593.t1"/>
    <property type="gene ID" value="PSAMB.scaffold2623size43339.g18593"/>
</dbReference>
<sequence>MGEWGGGGSQTARSRSDLRAPPPPPPQVVAIRHTAPDAPYSPFMRSTERGSPQTKGTNGAWPFLQAGVEEVSRARPPPPPPPPSPQSVEHNETSLRPAMATAPAREHDRRRCRRRVRVRDDSIRASDTTPIHRRDNQPLTTAAARR</sequence>
<keyword evidence="2" id="KW-1185">Reference proteome</keyword>
<reference evidence="3" key="1">
    <citation type="submission" date="2022-11" db="UniProtKB">
        <authorList>
            <consortium name="WormBaseParasite"/>
        </authorList>
    </citation>
    <scope>IDENTIFICATION</scope>
</reference>
<feature type="region of interest" description="Disordered" evidence="1">
    <location>
        <begin position="1"/>
        <end position="146"/>
    </location>
</feature>
<proteinExistence type="predicted"/>
<feature type="compositionally biased region" description="Basic and acidic residues" evidence="1">
    <location>
        <begin position="118"/>
        <end position="136"/>
    </location>
</feature>
<feature type="compositionally biased region" description="Pro residues" evidence="1">
    <location>
        <begin position="75"/>
        <end position="85"/>
    </location>
</feature>
<dbReference type="Proteomes" id="UP000887566">
    <property type="component" value="Unplaced"/>
</dbReference>
<protein>
    <submittedName>
        <fullName evidence="3">Uncharacterized protein</fullName>
    </submittedName>
</protein>
<dbReference type="AlphaFoldDB" id="A0A914VV52"/>